<evidence type="ECO:0000256" key="1">
    <source>
        <dbReference type="SAM" id="Phobius"/>
    </source>
</evidence>
<gene>
    <name evidence="2" type="ORF">FJSC11DRAFT_4369</name>
</gene>
<accession>G6FZS0</accession>
<dbReference type="Proteomes" id="UP000004344">
    <property type="component" value="Unassembled WGS sequence"/>
</dbReference>
<proteinExistence type="predicted"/>
<organism evidence="2 3">
    <name type="scientific">Fischerella thermalis JSC-11</name>
    <dbReference type="NCBI Taxonomy" id="741277"/>
    <lineage>
        <taxon>Bacteria</taxon>
        <taxon>Bacillati</taxon>
        <taxon>Cyanobacteriota</taxon>
        <taxon>Cyanophyceae</taxon>
        <taxon>Nostocales</taxon>
        <taxon>Hapalosiphonaceae</taxon>
        <taxon>Fischerella</taxon>
    </lineage>
</organism>
<keyword evidence="1" id="KW-0472">Membrane</keyword>
<sequence>MEYIPSDLTPIFINCEIVCVLPCGYICVYCVVWYAAKLPHQNKHYLQQKLTFYG</sequence>
<evidence type="ECO:0000313" key="2">
    <source>
        <dbReference type="EMBL" id="EHC08705.1"/>
    </source>
</evidence>
<comment type="caution">
    <text evidence="2">The sequence shown here is derived from an EMBL/GenBank/DDBJ whole genome shotgun (WGS) entry which is preliminary data.</text>
</comment>
<reference evidence="2 3" key="1">
    <citation type="submission" date="2011-09" db="EMBL/GenBank/DDBJ databases">
        <title>The draft genome of Fischerella sp. JSC-11.</title>
        <authorList>
            <consortium name="US DOE Joint Genome Institute (JGI-PGF)"/>
            <person name="Lucas S."/>
            <person name="Han J."/>
            <person name="Lapidus A."/>
            <person name="Cheng J.-F."/>
            <person name="Goodwin L."/>
            <person name="Pitluck S."/>
            <person name="Peters L."/>
            <person name="Land M.L."/>
            <person name="Hauser L."/>
            <person name="Sarkisova S."/>
            <person name="Bryant D.A."/>
            <person name="Brown I."/>
            <person name="Woyke T.J."/>
        </authorList>
    </citation>
    <scope>NUCLEOTIDE SEQUENCE [LARGE SCALE GENOMIC DNA]</scope>
    <source>
        <strain evidence="2 3">JSC-11</strain>
    </source>
</reference>
<feature type="transmembrane region" description="Helical" evidence="1">
    <location>
        <begin position="12"/>
        <end position="36"/>
    </location>
</feature>
<evidence type="ECO:0000313" key="3">
    <source>
        <dbReference type="Proteomes" id="UP000004344"/>
    </source>
</evidence>
<keyword evidence="1" id="KW-1133">Transmembrane helix</keyword>
<name>G6FZS0_9CYAN</name>
<dbReference type="EMBL" id="AGIZ01000017">
    <property type="protein sequence ID" value="EHC08705.1"/>
    <property type="molecule type" value="Genomic_DNA"/>
</dbReference>
<protein>
    <submittedName>
        <fullName evidence="2">Uncharacterized protein</fullName>
    </submittedName>
</protein>
<dbReference type="AlphaFoldDB" id="G6FZS0"/>
<keyword evidence="1" id="KW-0812">Transmembrane</keyword>
<keyword evidence="3" id="KW-1185">Reference proteome</keyword>